<dbReference type="STRING" id="35743.SAMN04487937_1089"/>
<reference evidence="2" key="1">
    <citation type="submission" date="2016-10" db="EMBL/GenBank/DDBJ databases">
        <authorList>
            <person name="Varghese N."/>
            <person name="Submissions S."/>
        </authorList>
    </citation>
    <scope>NUCLEOTIDE SEQUENCE [LARGE SCALE GENOMIC DNA]</scope>
    <source>
        <strain evidence="2">RD 26</strain>
    </source>
</reference>
<dbReference type="Proteomes" id="UP000198932">
    <property type="component" value="Unassembled WGS sequence"/>
</dbReference>
<proteinExistence type="predicted"/>
<name>A0A1I6FRJ6_HALSD</name>
<keyword evidence="2" id="KW-1185">Reference proteome</keyword>
<accession>A0A1I6FRJ6</accession>
<dbReference type="NCBIfam" id="TIGR04088">
    <property type="entry name" value="cognate_SipW"/>
    <property type="match status" value="1"/>
</dbReference>
<sequence>MLVGLGAVGVASAGAGLGTTAYFNDTETFANNELTAGSLDLFVHVDYSEDQGSYAQYSTEPGTYVDGNVVGIEGQQIEGEPLSIQVSDLKPGDSGEGEFCFSIVDNPAYMWMCGELTANDENGMTEPEMDDDETPDTGDLADAMEVTVSYCTPDGDGGNVIGDEIVSGSLAEVMLALQAGVPLSSDGDANAPLADRPTFDGVTEAFTDGEPNVDEQCVCFTWEVPTSVENEIQTDSVMFDFEFYAVQARHNDGAHNPCVEFDTVVTTDPGPGVDRDGDGQGDATGSWITARVSSGPTTVVQVELDGDVYGGGNSGLGEWPSNPNAYVVEANFDVDTDGLGESPNDDFRFGYGSASSGARSGGIANSTSGASGDGGYIRRNIGTGGNNNRTDTAAEDVPGFVALESADQLTYTFVIDWTSGLPALSSVPTQFVLSEVFASDGGEGVASPNSSNDGRAAIDNVTDASGVINV</sequence>
<gene>
    <name evidence="1" type="ORF">SAMN04487937_1089</name>
</gene>
<organism evidence="1 2">
    <name type="scientific">Halorubrum sodomense</name>
    <dbReference type="NCBI Taxonomy" id="35743"/>
    <lineage>
        <taxon>Archaea</taxon>
        <taxon>Methanobacteriati</taxon>
        <taxon>Methanobacteriota</taxon>
        <taxon>Stenosarchaea group</taxon>
        <taxon>Halobacteria</taxon>
        <taxon>Halobacteriales</taxon>
        <taxon>Haloferacaceae</taxon>
        <taxon>Halorubrum</taxon>
    </lineage>
</organism>
<dbReference type="AlphaFoldDB" id="A0A1I6FRJ6"/>
<dbReference type="EMBL" id="FOYN01000002">
    <property type="protein sequence ID" value="SFR32580.1"/>
    <property type="molecule type" value="Genomic_DNA"/>
</dbReference>
<dbReference type="InterPro" id="IPR023833">
    <property type="entry name" value="Signal_pept_SipW-depend-type"/>
</dbReference>
<protein>
    <submittedName>
        <fullName evidence="1">SipW-cognate class signal peptide</fullName>
    </submittedName>
</protein>
<evidence type="ECO:0000313" key="1">
    <source>
        <dbReference type="EMBL" id="SFR32580.1"/>
    </source>
</evidence>
<evidence type="ECO:0000313" key="2">
    <source>
        <dbReference type="Proteomes" id="UP000198932"/>
    </source>
</evidence>